<comment type="caution">
    <text evidence="1">The sequence shown here is derived from an EMBL/GenBank/DDBJ whole genome shotgun (WGS) entry which is preliminary data.</text>
</comment>
<name>A0A9E2W4Q1_9BACT</name>
<evidence type="ECO:0008006" key="3">
    <source>
        <dbReference type="Google" id="ProtNLM"/>
    </source>
</evidence>
<organism evidence="1 2">
    <name type="scientific">Pinibacter aurantiacus</name>
    <dbReference type="NCBI Taxonomy" id="2851599"/>
    <lineage>
        <taxon>Bacteria</taxon>
        <taxon>Pseudomonadati</taxon>
        <taxon>Bacteroidota</taxon>
        <taxon>Chitinophagia</taxon>
        <taxon>Chitinophagales</taxon>
        <taxon>Chitinophagaceae</taxon>
        <taxon>Pinibacter</taxon>
    </lineage>
</organism>
<dbReference type="EMBL" id="JAHSPG010000009">
    <property type="protein sequence ID" value="MBV4358054.1"/>
    <property type="molecule type" value="Genomic_DNA"/>
</dbReference>
<reference evidence="1" key="1">
    <citation type="submission" date="2021-06" db="EMBL/GenBank/DDBJ databases">
        <authorList>
            <person name="Huq M.A."/>
        </authorList>
    </citation>
    <scope>NUCLEOTIDE SEQUENCE</scope>
    <source>
        <strain evidence="1">MAH-26</strain>
    </source>
</reference>
<gene>
    <name evidence="1" type="ORF">KTO63_12895</name>
</gene>
<dbReference type="Proteomes" id="UP000812270">
    <property type="component" value="Unassembled WGS sequence"/>
</dbReference>
<evidence type="ECO:0000313" key="2">
    <source>
        <dbReference type="Proteomes" id="UP000812270"/>
    </source>
</evidence>
<accession>A0A9E2W4Q1</accession>
<proteinExistence type="predicted"/>
<dbReference type="AlphaFoldDB" id="A0A9E2W4Q1"/>
<evidence type="ECO:0000313" key="1">
    <source>
        <dbReference type="EMBL" id="MBV4358054.1"/>
    </source>
</evidence>
<keyword evidence="2" id="KW-1185">Reference proteome</keyword>
<dbReference type="RefSeq" id="WP_217791720.1">
    <property type="nucleotide sequence ID" value="NZ_JAHSPG010000009.1"/>
</dbReference>
<sequence>MDLTLKAKEYIAAIESGKTGTELSSFFQNDVVQIEYPNRLSVRGTKRDIGAILDSAEKVKKIIARQQFIIRNAFVINKTVIMEIDWSGKLAIALGHLRAGELLNAHFAMFLDYVNDKIAGVRSYDCFESF</sequence>
<protein>
    <recommendedName>
        <fullName evidence="3">Nuclear transport factor 2 family protein</fullName>
    </recommendedName>
</protein>